<reference evidence="1 2" key="1">
    <citation type="journal article" date="2013" name="Nat. Commun.">
        <title>The evolution and pathogenic mechanisms of the rice sheath blight pathogen.</title>
        <authorList>
            <person name="Zheng A."/>
            <person name="Lin R."/>
            <person name="Xu L."/>
            <person name="Qin P."/>
            <person name="Tang C."/>
            <person name="Ai P."/>
            <person name="Zhang D."/>
            <person name="Liu Y."/>
            <person name="Sun Z."/>
            <person name="Feng H."/>
            <person name="Wang Y."/>
            <person name="Chen Y."/>
            <person name="Liang X."/>
            <person name="Fu R."/>
            <person name="Li Q."/>
            <person name="Zhang J."/>
            <person name="Yu X."/>
            <person name="Xie Z."/>
            <person name="Ding L."/>
            <person name="Guan P."/>
            <person name="Tang J."/>
            <person name="Liang Y."/>
            <person name="Wang S."/>
            <person name="Deng Q."/>
            <person name="Li S."/>
            <person name="Zhu J."/>
            <person name="Wang L."/>
            <person name="Liu H."/>
            <person name="Li P."/>
        </authorList>
    </citation>
    <scope>NUCLEOTIDE SEQUENCE [LARGE SCALE GENOMIC DNA]</scope>
    <source>
        <strain evidence="2">AG-1 IA</strain>
    </source>
</reference>
<organism evidence="1 2">
    <name type="scientific">Thanatephorus cucumeris (strain AG1-IA)</name>
    <name type="common">Rice sheath blight fungus</name>
    <name type="synonym">Rhizoctonia solani</name>
    <dbReference type="NCBI Taxonomy" id="983506"/>
    <lineage>
        <taxon>Eukaryota</taxon>
        <taxon>Fungi</taxon>
        <taxon>Dikarya</taxon>
        <taxon>Basidiomycota</taxon>
        <taxon>Agaricomycotina</taxon>
        <taxon>Agaricomycetes</taxon>
        <taxon>Cantharellales</taxon>
        <taxon>Ceratobasidiaceae</taxon>
        <taxon>Rhizoctonia</taxon>
        <taxon>Rhizoctonia solani AG-1</taxon>
    </lineage>
</organism>
<gene>
    <name evidence="1" type="ORF">AG1IA_07302</name>
</gene>
<accession>L8WPG7</accession>
<sequence>MEEGRWERRDQTPSVVNNGIKINISVPVNGLHATYRSRWVETSCGHVDLRVRDVRETLRMSLGFHKFLAAISTPSLSGQGTTRRHVVQCPIHIGPQARRDEVEELNIPIHFNHIPMKSTTLSFSVCVLGEQSFARV</sequence>
<dbReference type="EMBL" id="AFRT01002102">
    <property type="protein sequence ID" value="ELU38663.1"/>
    <property type="molecule type" value="Genomic_DNA"/>
</dbReference>
<proteinExistence type="predicted"/>
<evidence type="ECO:0000313" key="2">
    <source>
        <dbReference type="Proteomes" id="UP000011668"/>
    </source>
</evidence>
<dbReference type="HOGENOM" id="CLU_1876845_0_0_1"/>
<comment type="caution">
    <text evidence="1">The sequence shown here is derived from an EMBL/GenBank/DDBJ whole genome shotgun (WGS) entry which is preliminary data.</text>
</comment>
<keyword evidence="2" id="KW-1185">Reference proteome</keyword>
<protein>
    <submittedName>
        <fullName evidence="1">Uncharacterized protein</fullName>
    </submittedName>
</protein>
<dbReference type="Proteomes" id="UP000011668">
    <property type="component" value="Unassembled WGS sequence"/>
</dbReference>
<evidence type="ECO:0000313" key="1">
    <source>
        <dbReference type="EMBL" id="ELU38663.1"/>
    </source>
</evidence>
<name>L8WPG7_THACA</name>
<dbReference type="AlphaFoldDB" id="L8WPG7"/>